<reference evidence="2 3" key="1">
    <citation type="journal article" date="2004" name="Proc. Natl. Acad. Sci. U.S.A.">
        <title>The complete genomic sequence of Nocardia farcinica IFM 10152.</title>
        <authorList>
            <person name="Ishikawa J."/>
            <person name="Yamashita A."/>
            <person name="Mikami Y."/>
            <person name="Hoshino Y."/>
            <person name="Kurita H."/>
            <person name="Hotta K."/>
            <person name="Shiba T."/>
            <person name="Hattori M."/>
        </authorList>
    </citation>
    <scope>NUCLEOTIDE SEQUENCE [LARGE SCALE GENOMIC DNA]</scope>
    <source>
        <strain evidence="2 3">IFM 10152</strain>
    </source>
</reference>
<dbReference type="AlphaFoldDB" id="Q5YNM8"/>
<keyword evidence="1" id="KW-1133">Transmembrane helix</keyword>
<evidence type="ECO:0000256" key="1">
    <source>
        <dbReference type="SAM" id="Phobius"/>
    </source>
</evidence>
<name>Q5YNM8_NOCFA</name>
<feature type="transmembrane region" description="Helical" evidence="1">
    <location>
        <begin position="118"/>
        <end position="138"/>
    </location>
</feature>
<evidence type="ECO:0000313" key="3">
    <source>
        <dbReference type="Proteomes" id="UP000006820"/>
    </source>
</evidence>
<proteinExistence type="predicted"/>
<dbReference type="STRING" id="247156.NFA_53610"/>
<keyword evidence="3" id="KW-1185">Reference proteome</keyword>
<keyword evidence="1" id="KW-0472">Membrane</keyword>
<evidence type="ECO:0000313" key="2">
    <source>
        <dbReference type="EMBL" id="BAD60213.1"/>
    </source>
</evidence>
<dbReference type="eggNOG" id="ENOG503450B">
    <property type="taxonomic scope" value="Bacteria"/>
</dbReference>
<keyword evidence="1" id="KW-0812">Transmembrane</keyword>
<dbReference type="HOGENOM" id="CLU_1150913_0_0_11"/>
<dbReference type="Proteomes" id="UP000006820">
    <property type="component" value="Chromosome"/>
</dbReference>
<dbReference type="EMBL" id="AP006618">
    <property type="protein sequence ID" value="BAD60213.1"/>
    <property type="molecule type" value="Genomic_DNA"/>
</dbReference>
<sequence length="241" mass="25329">MPLAIRTPIGPPVTSQVTTFAVFCQDSGPQIRDSIVRPTAAAGAVPRRTRIRALRACRRRPRYPRVRGAGCVLRRGRGPPPAHHGAPGIIEVMADKQPAGQDEPIPVDQTDHRSMTPFIAAAVIAVIVLVAIVLGGLLSPAEKNVTEADRITAAVQNFVEGTNATDEVPPPGAACADFDPARSPLAAQEGTGKTIELASVTDQSVNGNRAKATVTVRVDGAEQTATWNLVRADGTWVVCTA</sequence>
<dbReference type="KEGG" id="nfa:NFA_53610"/>
<protein>
    <recommendedName>
        <fullName evidence="4">DUF4878 domain-containing protein</fullName>
    </recommendedName>
</protein>
<gene>
    <name evidence="2" type="ordered locus">NFA_53610</name>
</gene>
<accession>Q5YNM8</accession>
<evidence type="ECO:0008006" key="4">
    <source>
        <dbReference type="Google" id="ProtNLM"/>
    </source>
</evidence>
<organism evidence="2 3">
    <name type="scientific">Nocardia farcinica (strain IFM 10152)</name>
    <dbReference type="NCBI Taxonomy" id="247156"/>
    <lineage>
        <taxon>Bacteria</taxon>
        <taxon>Bacillati</taxon>
        <taxon>Actinomycetota</taxon>
        <taxon>Actinomycetes</taxon>
        <taxon>Mycobacteriales</taxon>
        <taxon>Nocardiaceae</taxon>
        <taxon>Nocardia</taxon>
    </lineage>
</organism>